<dbReference type="Gene3D" id="3.30.300.30">
    <property type="match status" value="1"/>
</dbReference>
<evidence type="ECO:0000256" key="3">
    <source>
        <dbReference type="ARBA" id="ARBA00022553"/>
    </source>
</evidence>
<gene>
    <name evidence="5" type="primary">tycC_2</name>
    <name evidence="5" type="ORF">DPBNPPHM_03551</name>
</gene>
<sequence>MQIVDLINQLNARDIRLWVEQDQLRFNAPKGALTDTLLADLRAHKTDLVEFLQSAQAANQQRNELPIVDYSTPQPLSYPQARIWLIDTLTPNNPALHLQSFFEMRGALDAQALEDTLNTIIDRHGILRSAYINTTEGIRQKIIDNPGLKLSRVNVDANITDAETLIQHLNKNNGEGKPLKTDEPTFNLENGEVCWARLFCLSNNHYLLQCCIHHIATDGWSMPLIATEIAELYPIIAEHTRTQANGQTHEEKQTLIAEAALRVLPPLSHQYADFAHWQHAQPADKSALSFWHQALEGTSNLALPPMSARAPSNHNHNNNIAAGQSLLVSIDATRTKALNQLAQQQGATLFMVLKALFSTLLYRTCQQTRFCIGTPVAGRAASQLEPMVGCFINLLPLVAQNAPNQTFNALLEQTKNHCQQALAHQQLSFEALVQSLQRPPSTDTTPIFQALFALQNVPFDQATQLPGLRINAIEAPVTGALYDLSLLANEWQDSIQLSFNYKTARISQPVMQRWADAFIRLLDQVLANPHCQIDHLRLLSNDEQTWQSTPAETHFNAPRHTRWQGQSLAGLFTDRCHKTPDAIALQTDTTTITYAELDRRSATLAQNLQQALDALPSDEQPAKQPRLAIRLKRSEWLVTTILACSRVGICYVPFEASYPTARLIKMADIADIDAVLEDDNDAPPIQGLAPRTLFLNDLIAPVKSDTTLNSRYGGPLHNLIFTSGSTGDPKGVMVPESAIVNRLMWMQEYLATNPKDRILQKTPYSFDVSVWEIWLPLISGATCVIAKDGGHQDAEYLATLINQAEITTCHFVPSMLAVLTRHLAQSATPEMPSLQHLVCSGETLTFPQVQETSAQLPNTQIHNLYGPTEAAIDVTFHPVDSSTQATAIGTPVDNCELYVLDQHLQPLPKGCVGDIAIGGVQLASGYTNRSDLTADHFIDNPFNSGEKLYLTGDKGLFSESGELVYYGRDDRQVKINGFRVELEDIEKSINACPTVRQAAVIRHTLPSGLHQLVGYLQWHKGTSGKNATSGSETEKIDALKTWLGDQLPSWMLPQRWIAIDHWPLTTSGKLDLKSLPRVDSDISQPAYVAPRNAIETTLAEIWQEVLDIKQVGIYDDFFALGGHSLLAANAWVQVQARFDVNIALIELFQQPTIATIARAIQQALQDAEIKRKMSITGELSDDDEEITL</sequence>
<dbReference type="Gene3D" id="1.10.10.1830">
    <property type="entry name" value="Non-ribosomal peptide synthase, adenylation domain"/>
    <property type="match status" value="1"/>
</dbReference>
<dbReference type="PROSITE" id="PS00455">
    <property type="entry name" value="AMP_BINDING"/>
    <property type="match status" value="1"/>
</dbReference>
<evidence type="ECO:0000259" key="4">
    <source>
        <dbReference type="PROSITE" id="PS50075"/>
    </source>
</evidence>
<dbReference type="GO" id="GO:0031177">
    <property type="term" value="F:phosphopantetheine binding"/>
    <property type="evidence" value="ECO:0007669"/>
    <property type="project" value="TreeGrafter"/>
</dbReference>
<keyword evidence="3" id="KW-0597">Phosphoprotein</keyword>
<dbReference type="Gene3D" id="1.10.1200.10">
    <property type="entry name" value="ACP-like"/>
    <property type="match status" value="1"/>
</dbReference>
<name>A0A5S9P3Y6_9GAMM</name>
<dbReference type="EMBL" id="CACSII010000006">
    <property type="protein sequence ID" value="CAA0097842.1"/>
    <property type="molecule type" value="Genomic_DNA"/>
</dbReference>
<dbReference type="PANTHER" id="PTHR45527:SF1">
    <property type="entry name" value="FATTY ACID SYNTHASE"/>
    <property type="match status" value="1"/>
</dbReference>
<evidence type="ECO:0000313" key="5">
    <source>
        <dbReference type="EMBL" id="CAA0097842.1"/>
    </source>
</evidence>
<dbReference type="InterPro" id="IPR041464">
    <property type="entry name" value="TubC_N"/>
</dbReference>
<dbReference type="InterPro" id="IPR045851">
    <property type="entry name" value="AMP-bd_C_sf"/>
</dbReference>
<dbReference type="NCBIfam" id="TIGR01733">
    <property type="entry name" value="AA-adenyl-dom"/>
    <property type="match status" value="1"/>
</dbReference>
<dbReference type="InterPro" id="IPR023213">
    <property type="entry name" value="CAT-like_dom_sf"/>
</dbReference>
<dbReference type="SUPFAM" id="SSF47336">
    <property type="entry name" value="ACP-like"/>
    <property type="match status" value="1"/>
</dbReference>
<dbReference type="PROSITE" id="PS50075">
    <property type="entry name" value="CARRIER"/>
    <property type="match status" value="1"/>
</dbReference>
<dbReference type="Pfam" id="PF00550">
    <property type="entry name" value="PP-binding"/>
    <property type="match status" value="1"/>
</dbReference>
<dbReference type="InterPro" id="IPR025110">
    <property type="entry name" value="AMP-bd_C"/>
</dbReference>
<keyword evidence="2" id="KW-0596">Phosphopantetheine</keyword>
<dbReference type="GO" id="GO:0009239">
    <property type="term" value="P:enterobactin biosynthetic process"/>
    <property type="evidence" value="ECO:0007669"/>
    <property type="project" value="TreeGrafter"/>
</dbReference>
<evidence type="ECO:0000256" key="2">
    <source>
        <dbReference type="ARBA" id="ARBA00022450"/>
    </source>
</evidence>
<dbReference type="GO" id="GO:0043041">
    <property type="term" value="P:amino acid activation for nonribosomal peptide biosynthetic process"/>
    <property type="evidence" value="ECO:0007669"/>
    <property type="project" value="TreeGrafter"/>
</dbReference>
<dbReference type="Gene3D" id="3.30.559.10">
    <property type="entry name" value="Chloramphenicol acetyltransferase-like domain"/>
    <property type="match status" value="1"/>
</dbReference>
<dbReference type="SUPFAM" id="SSF56801">
    <property type="entry name" value="Acetyl-CoA synthetase-like"/>
    <property type="match status" value="1"/>
</dbReference>
<protein>
    <submittedName>
        <fullName evidence="5">Tyrocidine synthase 3</fullName>
    </submittedName>
</protein>
<dbReference type="Pfam" id="PF00668">
    <property type="entry name" value="Condensation"/>
    <property type="match status" value="1"/>
</dbReference>
<dbReference type="FunFam" id="3.40.50.980:FF:000002">
    <property type="entry name" value="Enterobactin synthetase component F"/>
    <property type="match status" value="1"/>
</dbReference>
<feature type="domain" description="Carrier" evidence="4">
    <location>
        <begin position="1089"/>
        <end position="1164"/>
    </location>
</feature>
<dbReference type="Proteomes" id="UP000434580">
    <property type="component" value="Unassembled WGS sequence"/>
</dbReference>
<dbReference type="InterPro" id="IPR044894">
    <property type="entry name" value="TubC_N_sf"/>
</dbReference>
<evidence type="ECO:0000256" key="1">
    <source>
        <dbReference type="ARBA" id="ARBA00001957"/>
    </source>
</evidence>
<proteinExistence type="predicted"/>
<dbReference type="Gene3D" id="2.30.38.10">
    <property type="entry name" value="Luciferase, Domain 3"/>
    <property type="match status" value="1"/>
</dbReference>
<dbReference type="FunFam" id="1.10.1200.10:FF:000005">
    <property type="entry name" value="Nonribosomal peptide synthetase 1"/>
    <property type="match status" value="1"/>
</dbReference>
<dbReference type="SUPFAM" id="SSF52777">
    <property type="entry name" value="CoA-dependent acyltransferases"/>
    <property type="match status" value="2"/>
</dbReference>
<dbReference type="Pfam" id="PF13193">
    <property type="entry name" value="AMP-binding_C"/>
    <property type="match status" value="1"/>
</dbReference>
<dbReference type="AlphaFoldDB" id="A0A5S9P3Y6"/>
<dbReference type="Pfam" id="PF00501">
    <property type="entry name" value="AMP-binding"/>
    <property type="match status" value="1"/>
</dbReference>
<dbReference type="InterPro" id="IPR000873">
    <property type="entry name" value="AMP-dep_synth/lig_dom"/>
</dbReference>
<dbReference type="InterPro" id="IPR036736">
    <property type="entry name" value="ACP-like_sf"/>
</dbReference>
<dbReference type="GO" id="GO:0005829">
    <property type="term" value="C:cytosol"/>
    <property type="evidence" value="ECO:0007669"/>
    <property type="project" value="TreeGrafter"/>
</dbReference>
<dbReference type="InterPro" id="IPR020845">
    <property type="entry name" value="AMP-binding_CS"/>
</dbReference>
<dbReference type="InterPro" id="IPR001242">
    <property type="entry name" value="Condensation_dom"/>
</dbReference>
<dbReference type="CDD" id="cd19531">
    <property type="entry name" value="LCL_NRPS-like"/>
    <property type="match status" value="1"/>
</dbReference>
<dbReference type="Gene3D" id="3.40.50.980">
    <property type="match status" value="2"/>
</dbReference>
<dbReference type="PANTHER" id="PTHR45527">
    <property type="entry name" value="NONRIBOSOMAL PEPTIDE SYNTHETASE"/>
    <property type="match status" value="1"/>
</dbReference>
<dbReference type="InterPro" id="IPR009081">
    <property type="entry name" value="PP-bd_ACP"/>
</dbReference>
<comment type="cofactor">
    <cofactor evidence="1">
        <name>pantetheine 4'-phosphate</name>
        <dbReference type="ChEBI" id="CHEBI:47942"/>
    </cofactor>
</comment>
<dbReference type="InterPro" id="IPR010071">
    <property type="entry name" value="AA_adenyl_dom"/>
</dbReference>
<evidence type="ECO:0000313" key="6">
    <source>
        <dbReference type="Proteomes" id="UP000434580"/>
    </source>
</evidence>
<dbReference type="Pfam" id="PF18563">
    <property type="entry name" value="TubC_N"/>
    <property type="match status" value="1"/>
</dbReference>
<dbReference type="OrthoDB" id="9761989at2"/>
<accession>A0A5S9P3Y6</accession>
<organism evidence="5 6">
    <name type="scientific">BD1-7 clade bacterium</name>
    <dbReference type="NCBI Taxonomy" id="2029982"/>
    <lineage>
        <taxon>Bacteria</taxon>
        <taxon>Pseudomonadati</taxon>
        <taxon>Pseudomonadota</taxon>
        <taxon>Gammaproteobacteria</taxon>
        <taxon>Cellvibrionales</taxon>
        <taxon>Spongiibacteraceae</taxon>
        <taxon>BD1-7 clade</taxon>
    </lineage>
</organism>
<dbReference type="GO" id="GO:0047527">
    <property type="term" value="F:2,3-dihydroxybenzoate-serine ligase activity"/>
    <property type="evidence" value="ECO:0007669"/>
    <property type="project" value="TreeGrafter"/>
</dbReference>
<reference evidence="5 6" key="1">
    <citation type="submission" date="2019-11" db="EMBL/GenBank/DDBJ databases">
        <authorList>
            <person name="Holert J."/>
        </authorList>
    </citation>
    <scope>NUCLEOTIDE SEQUENCE [LARGE SCALE GENOMIC DNA]</scope>
    <source>
        <strain evidence="5">BC5_2</strain>
    </source>
</reference>
<dbReference type="Gene3D" id="3.30.559.30">
    <property type="entry name" value="Nonribosomal peptide synthetase, condensation domain"/>
    <property type="match status" value="1"/>
</dbReference>
<dbReference type="GO" id="GO:0009366">
    <property type="term" value="C:enterobactin synthetase complex"/>
    <property type="evidence" value="ECO:0007669"/>
    <property type="project" value="TreeGrafter"/>
</dbReference>